<gene>
    <name evidence="2" type="ORF">METZ01_LOCUS480281</name>
</gene>
<dbReference type="InterPro" id="IPR045090">
    <property type="entry name" value="Pept_M3A_M3B"/>
</dbReference>
<feature type="domain" description="Oligopeptidase A N-terminal" evidence="1">
    <location>
        <begin position="30"/>
        <end position="154"/>
    </location>
</feature>
<evidence type="ECO:0000313" key="2">
    <source>
        <dbReference type="EMBL" id="SVE27427.1"/>
    </source>
</evidence>
<dbReference type="PANTHER" id="PTHR11804:SF83">
    <property type="entry name" value="LD37516P"/>
    <property type="match status" value="1"/>
</dbReference>
<dbReference type="AlphaFoldDB" id="A0A383C4W0"/>
<dbReference type="GO" id="GO:0006518">
    <property type="term" value="P:peptide metabolic process"/>
    <property type="evidence" value="ECO:0007669"/>
    <property type="project" value="TreeGrafter"/>
</dbReference>
<evidence type="ECO:0000259" key="1">
    <source>
        <dbReference type="Pfam" id="PF19310"/>
    </source>
</evidence>
<protein>
    <recommendedName>
        <fullName evidence="1">Oligopeptidase A N-terminal domain-containing protein</fullName>
    </recommendedName>
</protein>
<feature type="non-terminal residue" evidence="2">
    <location>
        <position position="191"/>
    </location>
</feature>
<dbReference type="Gene3D" id="1.10.1370.40">
    <property type="match status" value="1"/>
</dbReference>
<proteinExistence type="predicted"/>
<organism evidence="2">
    <name type="scientific">marine metagenome</name>
    <dbReference type="NCBI Taxonomy" id="408172"/>
    <lineage>
        <taxon>unclassified sequences</taxon>
        <taxon>metagenomes</taxon>
        <taxon>ecological metagenomes</taxon>
    </lineage>
</organism>
<sequence>MDGVTENPLLNWTNLPPFDRIEIEHITPAIKTLIKRSEETLSALEAQSPDAWTWDRFMVPLEKIDDDLGRIWGVVSHLHSVKNSQDLRDVYDPLLADIVTFSNRIGQSKPLYNAYLALRNGPEWEVYDEARKRIIESGIKEAELNGVALEDDARARYNEISQRQAEIATKYSNNVLDDTKAFRFKLDSADD</sequence>
<name>A0A383C4W0_9ZZZZ</name>
<accession>A0A383C4W0</accession>
<dbReference type="GO" id="GO:0004222">
    <property type="term" value="F:metalloendopeptidase activity"/>
    <property type="evidence" value="ECO:0007669"/>
    <property type="project" value="InterPro"/>
</dbReference>
<dbReference type="FunFam" id="1.10.1370.40:FF:000005">
    <property type="entry name" value="Organellar oligopeptidase A, chloroplastic/mitochondrial"/>
    <property type="match status" value="1"/>
</dbReference>
<dbReference type="Pfam" id="PF19310">
    <property type="entry name" value="TOP_N"/>
    <property type="match status" value="1"/>
</dbReference>
<reference evidence="2" key="1">
    <citation type="submission" date="2018-05" db="EMBL/GenBank/DDBJ databases">
        <authorList>
            <person name="Lanie J.A."/>
            <person name="Ng W.-L."/>
            <person name="Kazmierczak K.M."/>
            <person name="Andrzejewski T.M."/>
            <person name="Davidsen T.M."/>
            <person name="Wayne K.J."/>
            <person name="Tettelin H."/>
            <person name="Glass J.I."/>
            <person name="Rusch D."/>
            <person name="Podicherti R."/>
            <person name="Tsui H.-C.T."/>
            <person name="Winkler M.E."/>
        </authorList>
    </citation>
    <scope>NUCLEOTIDE SEQUENCE</scope>
</reference>
<dbReference type="EMBL" id="UINC01205999">
    <property type="protein sequence ID" value="SVE27427.1"/>
    <property type="molecule type" value="Genomic_DNA"/>
</dbReference>
<dbReference type="PANTHER" id="PTHR11804">
    <property type="entry name" value="PROTEASE M3 THIMET OLIGOPEPTIDASE-RELATED"/>
    <property type="match status" value="1"/>
</dbReference>
<dbReference type="GO" id="GO:0006508">
    <property type="term" value="P:proteolysis"/>
    <property type="evidence" value="ECO:0007669"/>
    <property type="project" value="InterPro"/>
</dbReference>
<dbReference type="InterPro" id="IPR045666">
    <property type="entry name" value="OpdA_N"/>
</dbReference>
<dbReference type="SUPFAM" id="SSF55486">
    <property type="entry name" value="Metalloproteases ('zincins'), catalytic domain"/>
    <property type="match status" value="1"/>
</dbReference>